<evidence type="ECO:0000256" key="5">
    <source>
        <dbReference type="ARBA" id="ARBA00022729"/>
    </source>
</evidence>
<sequence length="560" mass="59247">MAVFSGAVSAVTVSSSPVVYVNGDGGNDNWDGLSANYNVTTKSGPKATISNATGIVDNGGTVRIANGVYTGDSNGNLYISKNMTIIGQSRADTIINTHFIDNLQAGLSLKIFNITIKNAESSAGGAIVNSGDLTLEKVSFIRNSAATNGGAIINYGNLSVNNCLFSNNLCNSNGGAIANMANANLTVNNTIFEYNNGSAILNYGTANFYRCNFSKMGNGGAAYNYGMMGVHFSSIIDNEYYAPTFTNDKTYLPKATLDASYNWWGSNDPSFSTVDTIFDNWITATLNSSTSIIPKNGHALIKFDMMHDCNGNAVTGYIPDGIAVTFRTTLGNITSTAYTINGTATATLTAGTVGGLASIVGNLDKEYRGTTVTIDVTAPTAASNIKSGTYNVNKVITLSKNKAGTIYYTLTGATPTTSSTKYVGPITISSSKVLKFIAIDIAGNKSPVYTYNYTIDKTAPKISLTTPTNLKTGIKRTSNIVIKFSENINYSTYYSKITIKNSSGKSLSLSKSINGNTLTIKTSSKSANTWYIVTIPKSAVKDKAGNNLTANYSFKFRTGS</sequence>
<dbReference type="InterPro" id="IPR013783">
    <property type="entry name" value="Ig-like_fold"/>
</dbReference>
<dbReference type="AlphaFoldDB" id="F0T5S9"/>
<evidence type="ECO:0000259" key="8">
    <source>
        <dbReference type="Pfam" id="PF13205"/>
    </source>
</evidence>
<dbReference type="Gene3D" id="2.60.40.10">
    <property type="entry name" value="Immunoglobulins"/>
    <property type="match status" value="1"/>
</dbReference>
<dbReference type="GeneID" id="10277526"/>
<gene>
    <name evidence="10" type="ordered locus">Metbo_1077</name>
</gene>
<keyword evidence="6" id="KW-0472">Membrane</keyword>
<dbReference type="InterPro" id="IPR014755">
    <property type="entry name" value="Cu-Rt/internalin_Ig-like"/>
</dbReference>
<reference evidence="11" key="1">
    <citation type="submission" date="2011-02" db="EMBL/GenBank/DDBJ databases">
        <title>Complete sequence of Methanobacterium sp. AL-21.</title>
        <authorList>
            <consortium name="US DOE Joint Genome Institute"/>
            <person name="Lucas S."/>
            <person name="Copeland A."/>
            <person name="Lapidus A."/>
            <person name="Cheng J.-F."/>
            <person name="Goodwin L."/>
            <person name="Pitluck S."/>
            <person name="Chertkov O."/>
            <person name="Detter J.C."/>
            <person name="Han C."/>
            <person name="Tapia R."/>
            <person name="Land M."/>
            <person name="Hauser L."/>
            <person name="Kyrpides N."/>
            <person name="Ivanova N."/>
            <person name="Mikhailova N."/>
            <person name="Pagani I."/>
            <person name="Cadillo-Quiroz H."/>
            <person name="Imachi H."/>
            <person name="Zinder S."/>
            <person name="Liu W."/>
            <person name="Woyke T."/>
        </authorList>
    </citation>
    <scope>NUCLEOTIDE SEQUENCE [LARGE SCALE GENOMIC DNA]</scope>
    <source>
        <strain evidence="11">AL-21</strain>
    </source>
</reference>
<reference evidence="10 11" key="2">
    <citation type="journal article" date="2014" name="Int. J. Syst. Evol. Microbiol.">
        <title>Methanobacterium paludis sp. nov. and a novel strain of Methanobacterium lacus isolated from northern peatlands.</title>
        <authorList>
            <person name="Cadillo-Quiroz H."/>
            <person name="Brauer S.L."/>
            <person name="Goodson N."/>
            <person name="Yavitt J.B."/>
            <person name="Zinder S.H."/>
        </authorList>
    </citation>
    <scope>NUCLEOTIDE SEQUENCE [LARGE SCALE GENOMIC DNA]</scope>
    <source>
        <strain evidence="10 11">AL-21</strain>
    </source>
</reference>
<comment type="subcellular location">
    <subcellularLocation>
        <location evidence="1">Cell envelope</location>
    </subcellularLocation>
    <subcellularLocation>
        <location evidence="2">Cell outer membrane</location>
    </subcellularLocation>
    <subcellularLocation>
        <location evidence="3">Secreted</location>
    </subcellularLocation>
</comment>
<evidence type="ECO:0000313" key="10">
    <source>
        <dbReference type="EMBL" id="ADZ09322.1"/>
    </source>
</evidence>
<dbReference type="EMBL" id="CP002551">
    <property type="protein sequence ID" value="ADZ09322.1"/>
    <property type="molecule type" value="Genomic_DNA"/>
</dbReference>
<dbReference type="InterPro" id="IPR011050">
    <property type="entry name" value="Pectin_lyase_fold/virulence"/>
</dbReference>
<keyword evidence="4" id="KW-0964">Secreted</keyword>
<dbReference type="NCBIfam" id="TIGR01376">
    <property type="entry name" value="POMP_repeat"/>
    <property type="match status" value="1"/>
</dbReference>
<accession>F0T5S9</accession>
<feature type="domain" description="SbsA Ig-like" evidence="8">
    <location>
        <begin position="456"/>
        <end position="558"/>
    </location>
</feature>
<dbReference type="InterPro" id="IPR003368">
    <property type="entry name" value="POMP_repeat"/>
</dbReference>
<dbReference type="OrthoDB" id="78475at2157"/>
<evidence type="ECO:0000256" key="6">
    <source>
        <dbReference type="ARBA" id="ARBA00023136"/>
    </source>
</evidence>
<dbReference type="Pfam" id="PF13290">
    <property type="entry name" value="CHB_HEX_C_1"/>
    <property type="match status" value="1"/>
</dbReference>
<keyword evidence="7" id="KW-0998">Cell outer membrane</keyword>
<dbReference type="Proteomes" id="UP000007490">
    <property type="component" value="Chromosome"/>
</dbReference>
<evidence type="ECO:0000256" key="4">
    <source>
        <dbReference type="ARBA" id="ARBA00022525"/>
    </source>
</evidence>
<dbReference type="KEGG" id="mel:Metbo_1077"/>
<name>F0T5S9_METLA</name>
<evidence type="ECO:0000313" key="11">
    <source>
        <dbReference type="Proteomes" id="UP000007490"/>
    </source>
</evidence>
<dbReference type="SUPFAM" id="SSF51126">
    <property type="entry name" value="Pectin lyase-like"/>
    <property type="match status" value="1"/>
</dbReference>
<dbReference type="GO" id="GO:0005576">
    <property type="term" value="C:extracellular region"/>
    <property type="evidence" value="ECO:0007669"/>
    <property type="project" value="UniProtKB-SubCell"/>
</dbReference>
<organism evidence="10 11">
    <name type="scientific">Methanobacterium lacus (strain AL-21)</name>
    <dbReference type="NCBI Taxonomy" id="877455"/>
    <lineage>
        <taxon>Archaea</taxon>
        <taxon>Methanobacteriati</taxon>
        <taxon>Methanobacteriota</taxon>
        <taxon>Methanomada group</taxon>
        <taxon>Methanobacteria</taxon>
        <taxon>Methanobacteriales</taxon>
        <taxon>Methanobacteriaceae</taxon>
        <taxon>Methanobacterium</taxon>
    </lineage>
</organism>
<dbReference type="RefSeq" id="WP_013644673.1">
    <property type="nucleotide sequence ID" value="NC_015216.1"/>
</dbReference>
<evidence type="ECO:0000256" key="2">
    <source>
        <dbReference type="ARBA" id="ARBA00004442"/>
    </source>
</evidence>
<feature type="domain" description="GH29D-like beta-sandwich" evidence="9">
    <location>
        <begin position="386"/>
        <end position="450"/>
    </location>
</feature>
<protein>
    <submittedName>
        <fullName evidence="10">Polymorphic membrane protein Chlamydia</fullName>
    </submittedName>
</protein>
<dbReference type="InterPro" id="IPR032812">
    <property type="entry name" value="SbsA_Ig"/>
</dbReference>
<dbReference type="HOGENOM" id="CLU_013416_0_0_2"/>
<dbReference type="eggNOG" id="arCOG02555">
    <property type="taxonomic scope" value="Archaea"/>
</dbReference>
<evidence type="ECO:0000256" key="1">
    <source>
        <dbReference type="ARBA" id="ARBA00004196"/>
    </source>
</evidence>
<proteinExistence type="predicted"/>
<dbReference type="Pfam" id="PF13205">
    <property type="entry name" value="Big_5"/>
    <property type="match status" value="1"/>
</dbReference>
<dbReference type="Gene3D" id="2.60.40.1220">
    <property type="match status" value="1"/>
</dbReference>
<dbReference type="InterPro" id="IPR059177">
    <property type="entry name" value="GH29D-like_dom"/>
</dbReference>
<evidence type="ECO:0000256" key="3">
    <source>
        <dbReference type="ARBA" id="ARBA00004613"/>
    </source>
</evidence>
<keyword evidence="11" id="KW-1185">Reference proteome</keyword>
<evidence type="ECO:0000256" key="7">
    <source>
        <dbReference type="ARBA" id="ARBA00023237"/>
    </source>
</evidence>
<evidence type="ECO:0000259" key="9">
    <source>
        <dbReference type="Pfam" id="PF13290"/>
    </source>
</evidence>
<keyword evidence="5" id="KW-0732">Signal</keyword>